<dbReference type="GO" id="GO:0006511">
    <property type="term" value="P:ubiquitin-dependent protein catabolic process"/>
    <property type="evidence" value="ECO:0007669"/>
    <property type="project" value="TreeGrafter"/>
</dbReference>
<dbReference type="Gene3D" id="3.90.1750.10">
    <property type="entry name" value="Hect, E3 ligase catalytic domains"/>
    <property type="match status" value="1"/>
</dbReference>
<dbReference type="PROSITE" id="PS50237">
    <property type="entry name" value="HECT"/>
    <property type="match status" value="1"/>
</dbReference>
<evidence type="ECO:0000256" key="12">
    <source>
        <dbReference type="ARBA" id="ARBA00081642"/>
    </source>
</evidence>
<dbReference type="OrthoDB" id="8068875at2759"/>
<accession>A0A9Q0RW12</accession>
<dbReference type="PANTHER" id="PTHR45700:SF2">
    <property type="entry name" value="UBIQUITIN-PROTEIN LIGASE E3C"/>
    <property type="match status" value="1"/>
</dbReference>
<protein>
    <recommendedName>
        <fullName evidence="10">Ubiquitin-protein ligase E3C</fullName>
        <ecNumber evidence="3">2.3.2.26</ecNumber>
    </recommendedName>
    <alternativeName>
        <fullName evidence="11">HECT-type ubiquitin transferase E3C</fullName>
    </alternativeName>
    <alternativeName>
        <fullName evidence="12">RTA-associated ubiquitin ligase</fullName>
    </alternativeName>
</protein>
<comment type="subunit">
    <text evidence="9">Interacts with 26S proteasomes. Interacts (via the HECT domain) with UBE2D1 and, less efficiently, with UBE2L3.</text>
</comment>
<evidence type="ECO:0000256" key="6">
    <source>
        <dbReference type="ARBA" id="ARBA00022786"/>
    </source>
</evidence>
<dbReference type="CDD" id="cd00078">
    <property type="entry name" value="HECTc"/>
    <property type="match status" value="1"/>
</dbReference>
<dbReference type="GO" id="GO:0016874">
    <property type="term" value="F:ligase activity"/>
    <property type="evidence" value="ECO:0007669"/>
    <property type="project" value="UniProtKB-KW"/>
</dbReference>
<organism evidence="15 16">
    <name type="scientific">Pseudolycoriella hygida</name>
    <dbReference type="NCBI Taxonomy" id="35572"/>
    <lineage>
        <taxon>Eukaryota</taxon>
        <taxon>Metazoa</taxon>
        <taxon>Ecdysozoa</taxon>
        <taxon>Arthropoda</taxon>
        <taxon>Hexapoda</taxon>
        <taxon>Insecta</taxon>
        <taxon>Pterygota</taxon>
        <taxon>Neoptera</taxon>
        <taxon>Endopterygota</taxon>
        <taxon>Diptera</taxon>
        <taxon>Nematocera</taxon>
        <taxon>Sciaroidea</taxon>
        <taxon>Sciaridae</taxon>
        <taxon>Pseudolycoriella</taxon>
    </lineage>
</organism>
<comment type="caution">
    <text evidence="15">The sequence shown here is derived from an EMBL/GenBank/DDBJ whole genome shotgun (WGS) entry which is preliminary data.</text>
</comment>
<keyword evidence="15" id="KW-0436">Ligase</keyword>
<evidence type="ECO:0000313" key="15">
    <source>
        <dbReference type="EMBL" id="KAJ6634321.1"/>
    </source>
</evidence>
<sequence length="367" mass="41888">AQGDQQAFLEGPAIYLTVRRSHIYEDAFDKLRTENEPDVRPRFRVQMINNIGLEEVGIDGGGVFREFLSELIKTAFDPNRGFFMITTDNKLYPNPSVAKIVDDFQRHYYFIGRMLGKAIYENLLVELPLAEFFLSKLAGKHSDVDVHQLASLDPELHRNLLSLKAYEGNVDDLELDFTVVSNELGETEVVELKPNGANIAVNSLNRMEYIRLMADYKLNRQIKQQCAAFRRGLANVVTVEWLYMFSNKEFQVLISGAEIPVDINDLRKHARYGGDYDPDHRTIKLFWNVVESLDDIQKRQLLKFVTSCSRPPLLGFKDLDPPFCIQNAGDTDRLPSASTCMNLLKLPAFNSRELLKEKLLYAIQSGS</sequence>
<dbReference type="SMART" id="SM00119">
    <property type="entry name" value="HECTc"/>
    <property type="match status" value="1"/>
</dbReference>
<evidence type="ECO:0000256" key="11">
    <source>
        <dbReference type="ARBA" id="ARBA00077269"/>
    </source>
</evidence>
<dbReference type="GO" id="GO:0009966">
    <property type="term" value="P:regulation of signal transduction"/>
    <property type="evidence" value="ECO:0007669"/>
    <property type="project" value="UniProtKB-ARBA"/>
</dbReference>
<dbReference type="PANTHER" id="PTHR45700">
    <property type="entry name" value="UBIQUITIN-PROTEIN LIGASE E3C"/>
    <property type="match status" value="1"/>
</dbReference>
<evidence type="ECO:0000256" key="7">
    <source>
        <dbReference type="ARBA" id="ARBA00022843"/>
    </source>
</evidence>
<feature type="non-terminal residue" evidence="15">
    <location>
        <position position="1"/>
    </location>
</feature>
<dbReference type="AlphaFoldDB" id="A0A9Q0RW12"/>
<evidence type="ECO:0000256" key="1">
    <source>
        <dbReference type="ARBA" id="ARBA00000885"/>
    </source>
</evidence>
<dbReference type="EMBL" id="WJQU01000725">
    <property type="protein sequence ID" value="KAJ6634321.1"/>
    <property type="molecule type" value="Genomic_DNA"/>
</dbReference>
<dbReference type="InterPro" id="IPR035983">
    <property type="entry name" value="Hect_E3_ubiquitin_ligase"/>
</dbReference>
<evidence type="ECO:0000313" key="16">
    <source>
        <dbReference type="Proteomes" id="UP001151699"/>
    </source>
</evidence>
<feature type="non-terminal residue" evidence="15">
    <location>
        <position position="367"/>
    </location>
</feature>
<evidence type="ECO:0000256" key="9">
    <source>
        <dbReference type="ARBA" id="ARBA00063372"/>
    </source>
</evidence>
<dbReference type="InterPro" id="IPR044611">
    <property type="entry name" value="E3A/B/C-like"/>
</dbReference>
<evidence type="ECO:0000256" key="5">
    <source>
        <dbReference type="ARBA" id="ARBA00022679"/>
    </source>
</evidence>
<evidence type="ECO:0000256" key="2">
    <source>
        <dbReference type="ARBA" id="ARBA00004906"/>
    </source>
</evidence>
<dbReference type="InterPro" id="IPR000569">
    <property type="entry name" value="HECT_dom"/>
</dbReference>
<dbReference type="FunFam" id="3.30.2160.10:FF:000002">
    <property type="entry name" value="Putative Ubiquitin-protein ligase E3C"/>
    <property type="match status" value="1"/>
</dbReference>
<proteinExistence type="inferred from homology"/>
<feature type="active site" description="Glycyl thioester intermediate" evidence="13">
    <location>
        <position position="340"/>
    </location>
</feature>
<dbReference type="GO" id="GO:0061630">
    <property type="term" value="F:ubiquitin protein ligase activity"/>
    <property type="evidence" value="ECO:0007669"/>
    <property type="project" value="UniProtKB-EC"/>
</dbReference>
<evidence type="ECO:0000256" key="8">
    <source>
        <dbReference type="ARBA" id="ARBA00061050"/>
    </source>
</evidence>
<reference evidence="15" key="1">
    <citation type="submission" date="2022-07" db="EMBL/GenBank/DDBJ databases">
        <authorList>
            <person name="Trinca V."/>
            <person name="Uliana J.V.C."/>
            <person name="Torres T.T."/>
            <person name="Ward R.J."/>
            <person name="Monesi N."/>
        </authorList>
    </citation>
    <scope>NUCLEOTIDE SEQUENCE</scope>
    <source>
        <strain evidence="15">HSMRA1968</strain>
        <tissue evidence="15">Whole embryos</tissue>
    </source>
</reference>
<evidence type="ECO:0000256" key="3">
    <source>
        <dbReference type="ARBA" id="ARBA00012485"/>
    </source>
</evidence>
<comment type="similarity">
    <text evidence="8">Belongs to the UBE3C family.</text>
</comment>
<dbReference type="SUPFAM" id="SSF56204">
    <property type="entry name" value="Hect, E3 ligase catalytic domain"/>
    <property type="match status" value="1"/>
</dbReference>
<keyword evidence="7" id="KW-0832">Ubl conjugation</keyword>
<evidence type="ECO:0000256" key="4">
    <source>
        <dbReference type="ARBA" id="ARBA00022499"/>
    </source>
</evidence>
<dbReference type="Pfam" id="PF00632">
    <property type="entry name" value="HECT"/>
    <property type="match status" value="1"/>
</dbReference>
<evidence type="ECO:0000256" key="13">
    <source>
        <dbReference type="PROSITE-ProRule" id="PRU00104"/>
    </source>
</evidence>
<dbReference type="Gene3D" id="3.30.2160.10">
    <property type="entry name" value="Hect, E3 ligase catalytic domain"/>
    <property type="match status" value="1"/>
</dbReference>
<comment type="catalytic activity">
    <reaction evidence="1">
        <text>S-ubiquitinyl-[E2 ubiquitin-conjugating enzyme]-L-cysteine + [acceptor protein]-L-lysine = [E2 ubiquitin-conjugating enzyme]-L-cysteine + N(6)-ubiquitinyl-[acceptor protein]-L-lysine.</text>
        <dbReference type="EC" id="2.3.2.26"/>
    </reaction>
</comment>
<evidence type="ECO:0000256" key="10">
    <source>
        <dbReference type="ARBA" id="ARBA00067506"/>
    </source>
</evidence>
<keyword evidence="5" id="KW-0808">Transferase</keyword>
<dbReference type="EC" id="2.3.2.26" evidence="3"/>
<keyword evidence="6 13" id="KW-0833">Ubl conjugation pathway</keyword>
<comment type="pathway">
    <text evidence="2">Protein modification; protein ubiquitination.</text>
</comment>
<dbReference type="Proteomes" id="UP001151699">
    <property type="component" value="Unassembled WGS sequence"/>
</dbReference>
<dbReference type="GO" id="GO:0000209">
    <property type="term" value="P:protein polyubiquitination"/>
    <property type="evidence" value="ECO:0007669"/>
    <property type="project" value="InterPro"/>
</dbReference>
<dbReference type="FunFam" id="3.30.2410.10:FF:000011">
    <property type="entry name" value="Putative Ubiquitin-protein ligase E3C"/>
    <property type="match status" value="1"/>
</dbReference>
<gene>
    <name evidence="15" type="primary">UBE3C</name>
    <name evidence="15" type="ORF">Bhyg_17930</name>
</gene>
<feature type="domain" description="HECT" evidence="14">
    <location>
        <begin position="35"/>
        <end position="367"/>
    </location>
</feature>
<dbReference type="Gene3D" id="3.30.2410.10">
    <property type="entry name" value="Hect, E3 ligase catalytic domain"/>
    <property type="match status" value="1"/>
</dbReference>
<dbReference type="FunFam" id="3.90.1750.10:FF:000014">
    <property type="entry name" value="Putative Ubiquitin-protein ligase E3C"/>
    <property type="match status" value="1"/>
</dbReference>
<keyword evidence="16" id="KW-1185">Reference proteome</keyword>
<name>A0A9Q0RW12_9DIPT</name>
<keyword evidence="4" id="KW-1017">Isopeptide bond</keyword>
<evidence type="ECO:0000259" key="14">
    <source>
        <dbReference type="PROSITE" id="PS50237"/>
    </source>
</evidence>